<feature type="transmembrane region" description="Helical" evidence="1">
    <location>
        <begin position="40"/>
        <end position="63"/>
    </location>
</feature>
<keyword evidence="4" id="KW-1185">Reference proteome</keyword>
<evidence type="ECO:0000313" key="3">
    <source>
        <dbReference type="EMBL" id="TBU57218.1"/>
    </source>
</evidence>
<sequence length="179" mass="19293">MAGLYVYRVLSLLLAAIFAIVVLALSVQDHSAETTVFLGTFVYTRMGVAAGIMSAVTLPLLLIGGHLRSVPLCSTILFEVFWLSVLGWLWIATAGLTFADPNIRILDQDVTGCDLYTDEPDTFKVCRDSQPIGILSAVTGAILQLYVITLFVVALQHSNNGKSVWGTSVRKSGKNESAV</sequence>
<dbReference type="OMA" id="NETQAIM"/>
<dbReference type="STRING" id="114155.A0A4Q9MV68"/>
<name>A0A4Q9MV68_9APHY</name>
<keyword evidence="1" id="KW-0472">Membrane</keyword>
<proteinExistence type="predicted"/>
<feature type="transmembrane region" description="Helical" evidence="1">
    <location>
        <begin position="70"/>
        <end position="91"/>
    </location>
</feature>
<dbReference type="Proteomes" id="UP000292082">
    <property type="component" value="Unassembled WGS sequence"/>
</dbReference>
<dbReference type="Proteomes" id="UP000292957">
    <property type="component" value="Unassembled WGS sequence"/>
</dbReference>
<dbReference type="EMBL" id="ML143400">
    <property type="protein sequence ID" value="TBU31277.1"/>
    <property type="molecule type" value="Genomic_DNA"/>
</dbReference>
<evidence type="ECO:0000313" key="2">
    <source>
        <dbReference type="EMBL" id="TBU31277.1"/>
    </source>
</evidence>
<gene>
    <name evidence="3" type="ORF">BD310DRAFT_978309</name>
    <name evidence="2" type="ORF">BD311DRAFT_804775</name>
</gene>
<organism evidence="2">
    <name type="scientific">Dichomitus squalens</name>
    <dbReference type="NCBI Taxonomy" id="114155"/>
    <lineage>
        <taxon>Eukaryota</taxon>
        <taxon>Fungi</taxon>
        <taxon>Dikarya</taxon>
        <taxon>Basidiomycota</taxon>
        <taxon>Agaricomycotina</taxon>
        <taxon>Agaricomycetes</taxon>
        <taxon>Polyporales</taxon>
        <taxon>Polyporaceae</taxon>
        <taxon>Dichomitus</taxon>
    </lineage>
</organism>
<dbReference type="OrthoDB" id="3364107at2759"/>
<dbReference type="EMBL" id="ML145140">
    <property type="protein sequence ID" value="TBU57218.1"/>
    <property type="molecule type" value="Genomic_DNA"/>
</dbReference>
<protein>
    <recommendedName>
        <fullName evidence="5">MARVEL domain-containing protein</fullName>
    </recommendedName>
</protein>
<keyword evidence="1" id="KW-1133">Transmembrane helix</keyword>
<evidence type="ECO:0008006" key="5">
    <source>
        <dbReference type="Google" id="ProtNLM"/>
    </source>
</evidence>
<evidence type="ECO:0000256" key="1">
    <source>
        <dbReference type="SAM" id="Phobius"/>
    </source>
</evidence>
<reference evidence="2 4" key="1">
    <citation type="submission" date="2019-01" db="EMBL/GenBank/DDBJ databases">
        <title>Draft genome sequences of three monokaryotic isolates of the white-rot basidiomycete fungus Dichomitus squalens.</title>
        <authorList>
            <consortium name="DOE Joint Genome Institute"/>
            <person name="Lopez S.C."/>
            <person name="Andreopoulos B."/>
            <person name="Pangilinan J."/>
            <person name="Lipzen A."/>
            <person name="Riley R."/>
            <person name="Ahrendt S."/>
            <person name="Ng V."/>
            <person name="Barry K."/>
            <person name="Daum C."/>
            <person name="Grigoriev I.V."/>
            <person name="Hilden K.S."/>
            <person name="Makela M.R."/>
            <person name="de Vries R.P."/>
        </authorList>
    </citation>
    <scope>NUCLEOTIDE SEQUENCE [LARGE SCALE GENOMIC DNA]</scope>
    <source>
        <strain evidence="3 4">CBS 464.89</strain>
        <strain evidence="2">OM18370.1</strain>
    </source>
</reference>
<accession>A0A4Q9MV68</accession>
<evidence type="ECO:0000313" key="4">
    <source>
        <dbReference type="Proteomes" id="UP000292082"/>
    </source>
</evidence>
<feature type="transmembrane region" description="Helical" evidence="1">
    <location>
        <begin position="132"/>
        <end position="155"/>
    </location>
</feature>
<dbReference type="AlphaFoldDB" id="A0A4Q9MV68"/>
<keyword evidence="1" id="KW-0812">Transmembrane</keyword>